<dbReference type="SMART" id="SM00198">
    <property type="entry name" value="SCP"/>
    <property type="match status" value="1"/>
</dbReference>
<feature type="region of interest" description="Disordered" evidence="1">
    <location>
        <begin position="268"/>
        <end position="288"/>
    </location>
</feature>
<dbReference type="Pfam" id="PF00188">
    <property type="entry name" value="CAP"/>
    <property type="match status" value="1"/>
</dbReference>
<dbReference type="Gene3D" id="3.40.33.10">
    <property type="entry name" value="CAP"/>
    <property type="match status" value="1"/>
</dbReference>
<name>A0A9D4TQ31_CHLVU</name>
<dbReference type="AlphaFoldDB" id="A0A9D4TQ31"/>
<proteinExistence type="predicted"/>
<feature type="domain" description="SCP" evidence="3">
    <location>
        <begin position="143"/>
        <end position="267"/>
    </location>
</feature>
<dbReference type="SUPFAM" id="SSF55797">
    <property type="entry name" value="PR-1-like"/>
    <property type="match status" value="1"/>
</dbReference>
<dbReference type="InterPro" id="IPR035940">
    <property type="entry name" value="CAP_sf"/>
</dbReference>
<dbReference type="InterPro" id="IPR001283">
    <property type="entry name" value="CRISP-related"/>
</dbReference>
<feature type="region of interest" description="Disordered" evidence="1">
    <location>
        <begin position="37"/>
        <end position="143"/>
    </location>
</feature>
<dbReference type="InterPro" id="IPR014044">
    <property type="entry name" value="CAP_dom"/>
</dbReference>
<accession>A0A9D4TQ31</accession>
<dbReference type="SMR" id="A0A9D4TQ31"/>
<feature type="compositionally biased region" description="Pro residues" evidence="1">
    <location>
        <begin position="45"/>
        <end position="98"/>
    </location>
</feature>
<keyword evidence="5" id="KW-1185">Reference proteome</keyword>
<evidence type="ECO:0000313" key="5">
    <source>
        <dbReference type="Proteomes" id="UP001055712"/>
    </source>
</evidence>
<dbReference type="PRINTS" id="PR00837">
    <property type="entry name" value="V5TPXLIKE"/>
</dbReference>
<evidence type="ECO:0000313" key="4">
    <source>
        <dbReference type="EMBL" id="KAI3431593.1"/>
    </source>
</evidence>
<evidence type="ECO:0000256" key="1">
    <source>
        <dbReference type="SAM" id="MobiDB-lite"/>
    </source>
</evidence>
<comment type="caution">
    <text evidence="4">The sequence shown here is derived from an EMBL/GenBank/DDBJ whole genome shotgun (WGS) entry which is preliminary data.</text>
</comment>
<protein>
    <recommendedName>
        <fullName evidence="3">SCP domain-containing protein</fullName>
    </recommendedName>
</protein>
<keyword evidence="2" id="KW-0732">Signal</keyword>
<feature type="compositionally biased region" description="Low complexity" evidence="1">
    <location>
        <begin position="127"/>
        <end position="136"/>
    </location>
</feature>
<evidence type="ECO:0000259" key="3">
    <source>
        <dbReference type="SMART" id="SM00198"/>
    </source>
</evidence>
<gene>
    <name evidence="4" type="ORF">D9Q98_004643</name>
</gene>
<feature type="chain" id="PRO_5039064519" description="SCP domain-containing protein" evidence="2">
    <location>
        <begin position="19"/>
        <end position="288"/>
    </location>
</feature>
<reference evidence="4" key="1">
    <citation type="journal article" date="2019" name="Plant J.">
        <title>Chlorella vulgaris genome assembly and annotation reveals the molecular basis for metabolic acclimation to high light conditions.</title>
        <authorList>
            <person name="Cecchin M."/>
            <person name="Marcolungo L."/>
            <person name="Rossato M."/>
            <person name="Girolomoni L."/>
            <person name="Cosentino E."/>
            <person name="Cuine S."/>
            <person name="Li-Beisson Y."/>
            <person name="Delledonne M."/>
            <person name="Ballottari M."/>
        </authorList>
    </citation>
    <scope>NUCLEOTIDE SEQUENCE</scope>
    <source>
        <strain evidence="4">211/11P</strain>
    </source>
</reference>
<dbReference type="PANTHER" id="PTHR10334">
    <property type="entry name" value="CYSTEINE-RICH SECRETORY PROTEIN-RELATED"/>
    <property type="match status" value="1"/>
</dbReference>
<feature type="signal peptide" evidence="2">
    <location>
        <begin position="1"/>
        <end position="18"/>
    </location>
</feature>
<organism evidence="4 5">
    <name type="scientific">Chlorella vulgaris</name>
    <name type="common">Green alga</name>
    <dbReference type="NCBI Taxonomy" id="3077"/>
    <lineage>
        <taxon>Eukaryota</taxon>
        <taxon>Viridiplantae</taxon>
        <taxon>Chlorophyta</taxon>
        <taxon>core chlorophytes</taxon>
        <taxon>Trebouxiophyceae</taxon>
        <taxon>Chlorellales</taxon>
        <taxon>Chlorellaceae</taxon>
        <taxon>Chlorella clade</taxon>
        <taxon>Chlorella</taxon>
    </lineage>
</organism>
<evidence type="ECO:0000256" key="2">
    <source>
        <dbReference type="SAM" id="SignalP"/>
    </source>
</evidence>
<dbReference type="OrthoDB" id="515390at2759"/>
<dbReference type="Proteomes" id="UP001055712">
    <property type="component" value="Unassembled WGS sequence"/>
</dbReference>
<dbReference type="EMBL" id="SIDB01000006">
    <property type="protein sequence ID" value="KAI3431593.1"/>
    <property type="molecule type" value="Genomic_DNA"/>
</dbReference>
<sequence>MRGRLLLLLLAACCAGAAEESSSRRRLFARPTAIGIPVPGVAAAPKPPAQEPVPPKPPAQEPVPPKPPAQEPVPPKPPAQEPVLPKPPAQEPALPPAQEPATSKPPAQEPATAKLPPAQEPAALVTSPPAAEPSSALSGGSCPDAAAILKRHDDERAKNGAPPLAWSPDLAAAAQDWADGCKLQSSGQGYGENQGLGSAWRSCAAAMPLWLGGKGSYQPGGTPPSGALAWTQVVWKGSKEVGCGLSQCPDKGGFVVCFYDPPGNVNGQFDANVGGQGQGGTSPANTAG</sequence>
<reference evidence="4" key="2">
    <citation type="submission" date="2020-11" db="EMBL/GenBank/DDBJ databases">
        <authorList>
            <person name="Cecchin M."/>
            <person name="Marcolungo L."/>
            <person name="Rossato M."/>
            <person name="Girolomoni L."/>
            <person name="Cosentino E."/>
            <person name="Cuine S."/>
            <person name="Li-Beisson Y."/>
            <person name="Delledonne M."/>
            <person name="Ballottari M."/>
        </authorList>
    </citation>
    <scope>NUCLEOTIDE SEQUENCE</scope>
    <source>
        <strain evidence="4">211/11P</strain>
        <tissue evidence="4">Whole cell</tissue>
    </source>
</reference>